<reference evidence="13 14" key="2">
    <citation type="journal article" date="2014" name="PLoS ONE">
        <title>Evolution of mitochondria reconstructed from the energy metabolism of living bacteria.</title>
        <authorList>
            <person name="Degli Esposti M."/>
            <person name="Chouaia B."/>
            <person name="Comandatore F."/>
            <person name="Crotti E."/>
            <person name="Sassera D."/>
            <person name="Lievens P.M."/>
            <person name="Daffonchio D."/>
            <person name="Bandi C."/>
        </authorList>
    </citation>
    <scope>NUCLEOTIDE SEQUENCE [LARGE SCALE GENOMIC DNA]</scope>
    <source>
        <strain evidence="13 14">SF2.1</strain>
    </source>
</reference>
<keyword evidence="3 9" id="KW-0349">Heme</keyword>
<dbReference type="EMBL" id="CBLX010000024">
    <property type="protein sequence ID" value="CDG40851.1"/>
    <property type="molecule type" value="Genomic_DNA"/>
</dbReference>
<evidence type="ECO:0000256" key="1">
    <source>
        <dbReference type="ARBA" id="ARBA00004236"/>
    </source>
</evidence>
<comment type="subcellular location">
    <subcellularLocation>
        <location evidence="1">Cell membrane</location>
    </subcellularLocation>
</comment>
<dbReference type="GO" id="GO:0005886">
    <property type="term" value="C:plasma membrane"/>
    <property type="evidence" value="ECO:0007669"/>
    <property type="project" value="UniProtKB-SubCell"/>
</dbReference>
<evidence type="ECO:0000256" key="2">
    <source>
        <dbReference type="ARBA" id="ARBA00022475"/>
    </source>
</evidence>
<dbReference type="PANTHER" id="PTHR35008:SF8">
    <property type="entry name" value="ALCOHOL DEHYDROGENASE CYTOCHROME C SUBUNIT"/>
    <property type="match status" value="1"/>
</dbReference>
<feature type="domain" description="Cytochrome c" evidence="12">
    <location>
        <begin position="184"/>
        <end position="299"/>
    </location>
</feature>
<dbReference type="AlphaFoldDB" id="A0A060QLL2"/>
<proteinExistence type="predicted"/>
<feature type="domain" description="Cytochrome c" evidence="12">
    <location>
        <begin position="34"/>
        <end position="137"/>
    </location>
</feature>
<keyword evidence="6" id="KW-0677">Repeat</keyword>
<accession>A0A060QLL2</accession>
<gene>
    <name evidence="13" type="ORF">ASAP_2806</name>
</gene>
<feature type="binding site" description="covalent" evidence="9">
    <location>
        <position position="199"/>
    </location>
    <ligand>
        <name>heme c</name>
        <dbReference type="ChEBI" id="CHEBI:61717"/>
        <label>2</label>
    </ligand>
</feature>
<feature type="chain" id="PRO_5001589326" evidence="11">
    <location>
        <begin position="21"/>
        <end position="444"/>
    </location>
</feature>
<feature type="binding site" description="axial binding residue" evidence="10">
    <location>
        <position position="203"/>
    </location>
    <ligand>
        <name>heme c</name>
        <dbReference type="ChEBI" id="CHEBI:61717"/>
        <label>2</label>
    </ligand>
    <ligandPart>
        <name>Fe</name>
        <dbReference type="ChEBI" id="CHEBI:18248"/>
    </ligandPart>
</feature>
<keyword evidence="5 11" id="KW-0732">Signal</keyword>
<evidence type="ECO:0000256" key="6">
    <source>
        <dbReference type="ARBA" id="ARBA00022737"/>
    </source>
</evidence>
<comment type="caution">
    <text evidence="13">The sequence shown here is derived from an EMBL/GenBank/DDBJ whole genome shotgun (WGS) entry which is preliminary data.</text>
</comment>
<evidence type="ECO:0000313" key="14">
    <source>
        <dbReference type="Proteomes" id="UP000027583"/>
    </source>
</evidence>
<sequence>MMKRLSLLLATGFTLIGTLAVPPMGHAQTTNHRGLIDQGRYVAEAADCSACHTHDPSAPYAGGNPFVLPIGTLYAPNITPDAQHGIGAYTEADFTRALRQGIGRNGKPLYPAMPFPSYARMTDADIHALWIYFREGIAPLAKAPPANTIPWPLSMRWPMTLWRWAFAPTPKAAMANANRSFASAEIARGAYLVEGPGHCGACHTPRALTMQEKSLSSDQGATYLAGGGGVDGWTPVNLRQDDRTGLGRWSEDDIVTFLATGRNQHGSAFGGMSEAIVHGTQHLSDADLHAIARYLKTELPARKKEAPWRADVTVANALHEGHLPDHGAQVYVDRCAACHRTDGHGYAPAFPPLAGNPTLMDKDPGSLILIVLRGASVPATAKAQSSLTMPGFSHVLTDQDIADVVTFIRHSWGNMGSAVSADDVRSFRAHNAEWINNTASNPLN</sequence>
<dbReference type="Pfam" id="PF00034">
    <property type="entry name" value="Cytochrom_C"/>
    <property type="match status" value="2"/>
</dbReference>
<evidence type="ECO:0000256" key="9">
    <source>
        <dbReference type="PIRSR" id="PIRSR000018-50"/>
    </source>
</evidence>
<dbReference type="GO" id="GO:0020037">
    <property type="term" value="F:heme binding"/>
    <property type="evidence" value="ECO:0007669"/>
    <property type="project" value="InterPro"/>
</dbReference>
<feature type="binding site" description="axial binding residue" evidence="10">
    <location>
        <position position="339"/>
    </location>
    <ligand>
        <name>heme c</name>
        <dbReference type="ChEBI" id="CHEBI:61717"/>
        <label>3</label>
    </ligand>
    <ligandPart>
        <name>Fe</name>
        <dbReference type="ChEBI" id="CHEBI:18248"/>
    </ligandPart>
</feature>
<evidence type="ECO:0000256" key="3">
    <source>
        <dbReference type="ARBA" id="ARBA00022617"/>
    </source>
</evidence>
<dbReference type="PIRSF" id="PIRSF000018">
    <property type="entry name" value="Mb_ADH_cyt_c"/>
    <property type="match status" value="1"/>
</dbReference>
<evidence type="ECO:0000259" key="12">
    <source>
        <dbReference type="PROSITE" id="PS51007"/>
    </source>
</evidence>
<evidence type="ECO:0000256" key="7">
    <source>
        <dbReference type="ARBA" id="ARBA00023004"/>
    </source>
</evidence>
<dbReference type="PANTHER" id="PTHR35008">
    <property type="entry name" value="BLL4482 PROTEIN-RELATED"/>
    <property type="match status" value="1"/>
</dbReference>
<dbReference type="InterPro" id="IPR036909">
    <property type="entry name" value="Cyt_c-like_dom_sf"/>
</dbReference>
<keyword evidence="7 10" id="KW-0408">Iron</keyword>
<keyword evidence="4 10" id="KW-0479">Metal-binding</keyword>
<keyword evidence="8" id="KW-0472">Membrane</keyword>
<comment type="cofactor">
    <cofactor evidence="9">
        <name>heme c</name>
        <dbReference type="ChEBI" id="CHEBI:61717"/>
    </cofactor>
    <text evidence="9">Binds 3 heme c groups covalently per subunit.</text>
</comment>
<dbReference type="GO" id="GO:0033717">
    <property type="term" value="F:gluconate 2-dehydrogenase (acceptor) activity"/>
    <property type="evidence" value="ECO:0007669"/>
    <property type="project" value="UniProtKB-EC"/>
</dbReference>
<evidence type="ECO:0000256" key="4">
    <source>
        <dbReference type="ARBA" id="ARBA00022723"/>
    </source>
</evidence>
<dbReference type="PROSITE" id="PS51007">
    <property type="entry name" value="CYTC"/>
    <property type="match status" value="3"/>
</dbReference>
<evidence type="ECO:0000256" key="11">
    <source>
        <dbReference type="SAM" id="SignalP"/>
    </source>
</evidence>
<dbReference type="Proteomes" id="UP000027583">
    <property type="component" value="Unassembled WGS sequence"/>
</dbReference>
<evidence type="ECO:0000256" key="5">
    <source>
        <dbReference type="ARBA" id="ARBA00022729"/>
    </source>
</evidence>
<dbReference type="GO" id="GO:0005506">
    <property type="term" value="F:iron ion binding"/>
    <property type="evidence" value="ECO:0007669"/>
    <property type="project" value="InterPro"/>
</dbReference>
<dbReference type="EC" id="1.1.99.3" evidence="13"/>
<dbReference type="eggNOG" id="COG2010">
    <property type="taxonomic scope" value="Bacteria"/>
</dbReference>
<dbReference type="GO" id="GO:0009055">
    <property type="term" value="F:electron transfer activity"/>
    <property type="evidence" value="ECO:0007669"/>
    <property type="project" value="InterPro"/>
</dbReference>
<dbReference type="InterPro" id="IPR014353">
    <property type="entry name" value="Membr-bd_ADH_cyt_c"/>
</dbReference>
<dbReference type="InterPro" id="IPR009056">
    <property type="entry name" value="Cyt_c-like_dom"/>
</dbReference>
<name>A0A060QLL2_9PROT</name>
<feature type="binding site" description="covalent" evidence="9">
    <location>
        <position position="335"/>
    </location>
    <ligand>
        <name>heme c</name>
        <dbReference type="ChEBI" id="CHEBI:61717"/>
        <label>3</label>
    </ligand>
</feature>
<dbReference type="SUPFAM" id="SSF46626">
    <property type="entry name" value="Cytochrome c"/>
    <property type="match status" value="3"/>
</dbReference>
<reference evidence="13 14" key="1">
    <citation type="journal article" date="2014" name="Genome Biol. Evol.">
        <title>Acetic acid bacteria genomes reveal functional traits for adaptation to life in insect guts.</title>
        <authorList>
            <person name="Chouaia B."/>
            <person name="Gaiarsa S."/>
            <person name="Crotti E."/>
            <person name="Comandatore F."/>
            <person name="Degli Esposti M."/>
            <person name="Ricci I."/>
            <person name="Alma A."/>
            <person name="Favia G."/>
            <person name="Bandi C."/>
            <person name="Daffonchio D."/>
        </authorList>
    </citation>
    <scope>NUCLEOTIDE SEQUENCE [LARGE SCALE GENOMIC DNA]</scope>
    <source>
        <strain evidence="13 14">SF2.1</strain>
    </source>
</reference>
<evidence type="ECO:0000256" key="10">
    <source>
        <dbReference type="PIRSR" id="PIRSR000018-51"/>
    </source>
</evidence>
<keyword evidence="2" id="KW-1003">Cell membrane</keyword>
<organism evidence="13 14">
    <name type="scientific">Asaia bogorensis</name>
    <dbReference type="NCBI Taxonomy" id="91915"/>
    <lineage>
        <taxon>Bacteria</taxon>
        <taxon>Pseudomonadati</taxon>
        <taxon>Pseudomonadota</taxon>
        <taxon>Alphaproteobacteria</taxon>
        <taxon>Acetobacterales</taxon>
        <taxon>Acetobacteraceae</taxon>
        <taxon>Asaia</taxon>
    </lineage>
</organism>
<dbReference type="InterPro" id="IPR051459">
    <property type="entry name" value="Cytochrome_c-type_DH"/>
</dbReference>
<feature type="signal peptide" evidence="11">
    <location>
        <begin position="1"/>
        <end position="20"/>
    </location>
</feature>
<keyword evidence="13" id="KW-0560">Oxidoreductase</keyword>
<feature type="binding site" description="covalent" evidence="9">
    <location>
        <position position="51"/>
    </location>
    <ligand>
        <name>heme c</name>
        <dbReference type="ChEBI" id="CHEBI:61717"/>
        <label>1</label>
    </ligand>
</feature>
<feature type="binding site" description="covalent" evidence="9">
    <location>
        <position position="338"/>
    </location>
    <ligand>
        <name>heme c</name>
        <dbReference type="ChEBI" id="CHEBI:61717"/>
        <label>3</label>
    </ligand>
</feature>
<evidence type="ECO:0000256" key="8">
    <source>
        <dbReference type="ARBA" id="ARBA00023136"/>
    </source>
</evidence>
<feature type="domain" description="Cytochrome c" evidence="12">
    <location>
        <begin position="322"/>
        <end position="412"/>
    </location>
</feature>
<feature type="binding site" description="covalent" evidence="9">
    <location>
        <position position="48"/>
    </location>
    <ligand>
        <name>heme c</name>
        <dbReference type="ChEBI" id="CHEBI:61717"/>
        <label>1</label>
    </ligand>
</feature>
<dbReference type="Gene3D" id="1.10.760.10">
    <property type="entry name" value="Cytochrome c-like domain"/>
    <property type="match status" value="3"/>
</dbReference>
<evidence type="ECO:0000313" key="13">
    <source>
        <dbReference type="EMBL" id="CDG40851.1"/>
    </source>
</evidence>
<feature type="binding site" description="axial binding residue" evidence="10">
    <location>
        <position position="52"/>
    </location>
    <ligand>
        <name>heme c</name>
        <dbReference type="ChEBI" id="CHEBI:61717"/>
        <label>1</label>
    </ligand>
    <ligandPart>
        <name>Fe</name>
        <dbReference type="ChEBI" id="CHEBI:18248"/>
    </ligandPart>
</feature>
<protein>
    <submittedName>
        <fullName evidence="13">Gluconate 2-dehydrogenase,membrane-bound, cytochrome c</fullName>
        <ecNumber evidence="13">1.1.99.3</ecNumber>
    </submittedName>
</protein>
<feature type="binding site" description="covalent" evidence="9">
    <location>
        <position position="202"/>
    </location>
    <ligand>
        <name>heme c</name>
        <dbReference type="ChEBI" id="CHEBI:61717"/>
        <label>2</label>
    </ligand>
</feature>